<dbReference type="EMBL" id="JARKHS020027585">
    <property type="protein sequence ID" value="KAK8765231.1"/>
    <property type="molecule type" value="Genomic_DNA"/>
</dbReference>
<dbReference type="AlphaFoldDB" id="A0AAQ4DRZ1"/>
<reference evidence="4 5" key="1">
    <citation type="journal article" date="2023" name="Arcadia Sci">
        <title>De novo assembly of a long-read Amblyomma americanum tick genome.</title>
        <authorList>
            <person name="Chou S."/>
            <person name="Poskanzer K.E."/>
            <person name="Rollins M."/>
            <person name="Thuy-Boun P.S."/>
        </authorList>
    </citation>
    <scope>NUCLEOTIDE SEQUENCE [LARGE SCALE GENOMIC DNA]</scope>
    <source>
        <strain evidence="4">F_SG_1</strain>
        <tissue evidence="4">Salivary glands</tissue>
    </source>
</reference>
<keyword evidence="5" id="KW-1185">Reference proteome</keyword>
<evidence type="ECO:0000313" key="4">
    <source>
        <dbReference type="EMBL" id="KAK8765231.1"/>
    </source>
</evidence>
<dbReference type="InterPro" id="IPR006600">
    <property type="entry name" value="HTH_CenpB_DNA-bd_dom"/>
</dbReference>
<evidence type="ECO:0000259" key="3">
    <source>
        <dbReference type="PROSITE" id="PS51253"/>
    </source>
</evidence>
<dbReference type="SMART" id="SM00674">
    <property type="entry name" value="CENPB"/>
    <property type="match status" value="1"/>
</dbReference>
<dbReference type="InterPro" id="IPR009057">
    <property type="entry name" value="Homeodomain-like_sf"/>
</dbReference>
<feature type="domain" description="HTH CENPB-type" evidence="3">
    <location>
        <begin position="65"/>
        <end position="136"/>
    </location>
</feature>
<name>A0AAQ4DRZ1_AMBAM</name>
<protein>
    <recommendedName>
        <fullName evidence="3">HTH CENPB-type domain-containing protein</fullName>
    </recommendedName>
</protein>
<dbReference type="PANTHER" id="PTHR19303">
    <property type="entry name" value="TRANSPOSON"/>
    <property type="match status" value="1"/>
</dbReference>
<organism evidence="4 5">
    <name type="scientific">Amblyomma americanum</name>
    <name type="common">Lone star tick</name>
    <dbReference type="NCBI Taxonomy" id="6943"/>
    <lineage>
        <taxon>Eukaryota</taxon>
        <taxon>Metazoa</taxon>
        <taxon>Ecdysozoa</taxon>
        <taxon>Arthropoda</taxon>
        <taxon>Chelicerata</taxon>
        <taxon>Arachnida</taxon>
        <taxon>Acari</taxon>
        <taxon>Parasitiformes</taxon>
        <taxon>Ixodida</taxon>
        <taxon>Ixodoidea</taxon>
        <taxon>Ixodidae</taxon>
        <taxon>Amblyomminae</taxon>
        <taxon>Amblyomma</taxon>
    </lineage>
</organism>
<dbReference type="PANTHER" id="PTHR19303:SF73">
    <property type="entry name" value="PROTEIN PDC2"/>
    <property type="match status" value="1"/>
</dbReference>
<evidence type="ECO:0000256" key="2">
    <source>
        <dbReference type="ARBA" id="ARBA00023125"/>
    </source>
</evidence>
<dbReference type="SUPFAM" id="SSF46689">
    <property type="entry name" value="Homeodomain-like"/>
    <property type="match status" value="1"/>
</dbReference>
<dbReference type="Gene3D" id="1.10.10.60">
    <property type="entry name" value="Homeodomain-like"/>
    <property type="match status" value="1"/>
</dbReference>
<comment type="caution">
    <text evidence="4">The sequence shown here is derived from an EMBL/GenBank/DDBJ whole genome shotgun (WGS) entry which is preliminary data.</text>
</comment>
<comment type="subcellular location">
    <subcellularLocation>
        <location evidence="1">Nucleus</location>
    </subcellularLocation>
</comment>
<sequence>MADPPADYRMTLPVKRKRMAIDLENKCSIVKDYKDGKKAVSQLTLSTIIRSAEKFGKEKCSLESGRKRVRQGAYKEVEEALYEWYVGARAQNLPVTGPILVTKAKQFALLINNVDFQPGGGWVQRFKERPLRRMLASFTWSDLLSSLAQERVPSPGCRLGCRAPPGQGGVTLATTRPVDDRYDWARLTPLLGALELPVLMRIVSSLILERRIILVSDDSTLSCAMLKVCITPQVRALSLPALKVIFRFYLCGKLPPWTDLSTCSLRRLLRH</sequence>
<evidence type="ECO:0000256" key="1">
    <source>
        <dbReference type="ARBA" id="ARBA00004123"/>
    </source>
</evidence>
<evidence type="ECO:0000313" key="5">
    <source>
        <dbReference type="Proteomes" id="UP001321473"/>
    </source>
</evidence>
<accession>A0AAQ4DRZ1</accession>
<dbReference type="PROSITE" id="PS51253">
    <property type="entry name" value="HTH_CENPB"/>
    <property type="match status" value="1"/>
</dbReference>
<dbReference type="GO" id="GO:0003677">
    <property type="term" value="F:DNA binding"/>
    <property type="evidence" value="ECO:0007669"/>
    <property type="project" value="UniProtKB-KW"/>
</dbReference>
<dbReference type="Pfam" id="PF03221">
    <property type="entry name" value="HTH_Tnp_Tc5"/>
    <property type="match status" value="1"/>
</dbReference>
<keyword evidence="2" id="KW-0238">DNA-binding</keyword>
<dbReference type="Proteomes" id="UP001321473">
    <property type="component" value="Unassembled WGS sequence"/>
</dbReference>
<gene>
    <name evidence="4" type="ORF">V5799_032160</name>
</gene>
<proteinExistence type="predicted"/>
<dbReference type="InterPro" id="IPR050863">
    <property type="entry name" value="CenT-Element_Derived"/>
</dbReference>
<dbReference type="GO" id="GO:0005634">
    <property type="term" value="C:nucleus"/>
    <property type="evidence" value="ECO:0007669"/>
    <property type="project" value="UniProtKB-SubCell"/>
</dbReference>